<protein>
    <submittedName>
        <fullName evidence="5">Response regulator</fullName>
    </submittedName>
</protein>
<dbReference type="InterPro" id="IPR039420">
    <property type="entry name" value="WalR-like"/>
</dbReference>
<dbReference type="Proteomes" id="UP001595690">
    <property type="component" value="Unassembled WGS sequence"/>
</dbReference>
<evidence type="ECO:0000313" key="6">
    <source>
        <dbReference type="Proteomes" id="UP001595690"/>
    </source>
</evidence>
<evidence type="ECO:0000256" key="1">
    <source>
        <dbReference type="ARBA" id="ARBA00023125"/>
    </source>
</evidence>
<dbReference type="PANTHER" id="PTHR43214">
    <property type="entry name" value="TWO-COMPONENT RESPONSE REGULATOR"/>
    <property type="match status" value="1"/>
</dbReference>
<dbReference type="SMART" id="SM00448">
    <property type="entry name" value="REC"/>
    <property type="match status" value="1"/>
</dbReference>
<dbReference type="PRINTS" id="PR00038">
    <property type="entry name" value="HTHLUXR"/>
</dbReference>
<reference evidence="6" key="1">
    <citation type="journal article" date="2019" name="Int. J. Syst. Evol. Microbiol.">
        <title>The Global Catalogue of Microorganisms (GCM) 10K type strain sequencing project: providing services to taxonomists for standard genome sequencing and annotation.</title>
        <authorList>
            <consortium name="The Broad Institute Genomics Platform"/>
            <consortium name="The Broad Institute Genome Sequencing Center for Infectious Disease"/>
            <person name="Wu L."/>
            <person name="Ma J."/>
        </authorList>
    </citation>
    <scope>NUCLEOTIDE SEQUENCE [LARGE SCALE GENOMIC DNA]</scope>
    <source>
        <strain evidence="6">CGMCC 4.7405</strain>
    </source>
</reference>
<dbReference type="InterPro" id="IPR001789">
    <property type="entry name" value="Sig_transdc_resp-reg_receiver"/>
</dbReference>
<comment type="caution">
    <text evidence="5">The sequence shown here is derived from an EMBL/GenBank/DDBJ whole genome shotgun (WGS) entry which is preliminary data.</text>
</comment>
<dbReference type="InterPro" id="IPR011006">
    <property type="entry name" value="CheY-like_superfamily"/>
</dbReference>
<dbReference type="SUPFAM" id="SSF52172">
    <property type="entry name" value="CheY-like"/>
    <property type="match status" value="1"/>
</dbReference>
<evidence type="ECO:0000259" key="4">
    <source>
        <dbReference type="PROSITE" id="PS50110"/>
    </source>
</evidence>
<dbReference type="SUPFAM" id="SSF46894">
    <property type="entry name" value="C-terminal effector domain of the bipartite response regulators"/>
    <property type="match status" value="1"/>
</dbReference>
<feature type="domain" description="HTH luxR-type" evidence="3">
    <location>
        <begin position="149"/>
        <end position="214"/>
    </location>
</feature>
<dbReference type="PROSITE" id="PS50043">
    <property type="entry name" value="HTH_LUXR_2"/>
    <property type="match status" value="1"/>
</dbReference>
<organism evidence="5 6">
    <name type="scientific">Lentzea rhizosphaerae</name>
    <dbReference type="NCBI Taxonomy" id="2041025"/>
    <lineage>
        <taxon>Bacteria</taxon>
        <taxon>Bacillati</taxon>
        <taxon>Actinomycetota</taxon>
        <taxon>Actinomycetes</taxon>
        <taxon>Pseudonocardiales</taxon>
        <taxon>Pseudonocardiaceae</taxon>
        <taxon>Lentzea</taxon>
    </lineage>
</organism>
<keyword evidence="6" id="KW-1185">Reference proteome</keyword>
<dbReference type="Gene3D" id="1.10.10.10">
    <property type="entry name" value="Winged helix-like DNA-binding domain superfamily/Winged helix DNA-binding domain"/>
    <property type="match status" value="1"/>
</dbReference>
<dbReference type="Pfam" id="PF00196">
    <property type="entry name" value="GerE"/>
    <property type="match status" value="1"/>
</dbReference>
<accession>A0ABV8C055</accession>
<dbReference type="PROSITE" id="PS00622">
    <property type="entry name" value="HTH_LUXR_1"/>
    <property type="match status" value="1"/>
</dbReference>
<name>A0ABV8C055_9PSEU</name>
<keyword evidence="2" id="KW-0597">Phosphoprotein</keyword>
<evidence type="ECO:0000259" key="3">
    <source>
        <dbReference type="PROSITE" id="PS50043"/>
    </source>
</evidence>
<gene>
    <name evidence="5" type="ORF">ACFOWZ_27820</name>
</gene>
<dbReference type="CDD" id="cd06170">
    <property type="entry name" value="LuxR_C_like"/>
    <property type="match status" value="1"/>
</dbReference>
<sequence length="216" mass="23518">MRGRTVLVVDDHELVRTILVLALRTRGFDAHHVSATRKEDVLREAGEHAPGLVLLDLDLGREVAGGEQLVRPLRAAGWSVLIVTAGRDGPAVARAVADGAHGWVHKTESFEHLLHVVVAAAEGREVLSPAARAELVRLHQRDAARKKDLTTRLDRLSVREREVLDRLAEGRQAVTIADEFGVSLATVRAHIRSVLMKLQVGSQLAAVALVNEADRP</sequence>
<feature type="modified residue" description="4-aspartylphosphate" evidence="2">
    <location>
        <position position="56"/>
    </location>
</feature>
<dbReference type="Gene3D" id="3.40.50.2300">
    <property type="match status" value="1"/>
</dbReference>
<proteinExistence type="predicted"/>
<evidence type="ECO:0000256" key="2">
    <source>
        <dbReference type="PROSITE-ProRule" id="PRU00169"/>
    </source>
</evidence>
<dbReference type="PROSITE" id="PS50110">
    <property type="entry name" value="RESPONSE_REGULATORY"/>
    <property type="match status" value="1"/>
</dbReference>
<dbReference type="InterPro" id="IPR016032">
    <property type="entry name" value="Sig_transdc_resp-reg_C-effctor"/>
</dbReference>
<evidence type="ECO:0000313" key="5">
    <source>
        <dbReference type="EMBL" id="MFC3895304.1"/>
    </source>
</evidence>
<dbReference type="EMBL" id="JBHRZI010000023">
    <property type="protein sequence ID" value="MFC3895304.1"/>
    <property type="molecule type" value="Genomic_DNA"/>
</dbReference>
<dbReference type="SMART" id="SM00421">
    <property type="entry name" value="HTH_LUXR"/>
    <property type="match status" value="1"/>
</dbReference>
<dbReference type="InterPro" id="IPR036388">
    <property type="entry name" value="WH-like_DNA-bd_sf"/>
</dbReference>
<dbReference type="InterPro" id="IPR000792">
    <property type="entry name" value="Tscrpt_reg_LuxR_C"/>
</dbReference>
<keyword evidence="1" id="KW-0238">DNA-binding</keyword>
<feature type="domain" description="Response regulatory" evidence="4">
    <location>
        <begin position="5"/>
        <end position="121"/>
    </location>
</feature>
<dbReference type="RefSeq" id="WP_382376851.1">
    <property type="nucleotide sequence ID" value="NZ_JBHRZI010000023.1"/>
</dbReference>
<dbReference type="Pfam" id="PF00072">
    <property type="entry name" value="Response_reg"/>
    <property type="match status" value="1"/>
</dbReference>